<dbReference type="Pfam" id="PF25137">
    <property type="entry name" value="ADH_Fe_C"/>
    <property type="match status" value="1"/>
</dbReference>
<evidence type="ECO:0000313" key="5">
    <source>
        <dbReference type="EMBL" id="RUQ28394.1"/>
    </source>
</evidence>
<dbReference type="PANTHER" id="PTHR11496:SF102">
    <property type="entry name" value="ALCOHOL DEHYDROGENASE 4"/>
    <property type="match status" value="1"/>
</dbReference>
<comment type="similarity">
    <text evidence="1">Belongs to the iron-containing alcohol dehydrogenase family.</text>
</comment>
<dbReference type="EMBL" id="RYZZ01000016">
    <property type="protein sequence ID" value="RUQ28394.1"/>
    <property type="molecule type" value="Genomic_DNA"/>
</dbReference>
<evidence type="ECO:0000313" key="6">
    <source>
        <dbReference type="Proteomes" id="UP000267430"/>
    </source>
</evidence>
<dbReference type="InterPro" id="IPR056798">
    <property type="entry name" value="ADH_Fe_C"/>
</dbReference>
<dbReference type="AlphaFoldDB" id="A0A433HJ44"/>
<accession>A0A433HJ44</accession>
<sequence length="382" mass="40821">MPITKFVMPEVIFGKDSLEQAGEACVRIGAKKALIVSDSGVAGSGWLEKVIQSCREAQLSFSAFIDVTTNPKDSEVEAGCRTFIDQECDAIIGVGGGSALDVAKGIAILATNGGRIRDYEGVDKIHSPLPPMVMVMTTAGSGSEVSQFSVIVDSEREKKMTIISKTLVPDIAIIDPQTLMTKEADLTAMTGMDVLTHAIEAYVSIAATPLTDVQAKNALTLVSRYLRPSVASRTNQEAKEAMAMASLQAGLAFSNAILGAAHAISHAIGGKHLLPHGEINAILLPYVMEYNLIAAPRRFAEMAELMGVDTRGRTQREGGNAAIQFVRELSADIGTPRRLGDVGITREMIRWIASTALEDACMITNPRDMSMAQITQLLENSL</sequence>
<dbReference type="PANTHER" id="PTHR11496">
    <property type="entry name" value="ALCOHOL DEHYDROGENASE"/>
    <property type="match status" value="1"/>
</dbReference>
<dbReference type="OrthoDB" id="9815791at2"/>
<evidence type="ECO:0000256" key="2">
    <source>
        <dbReference type="ARBA" id="ARBA00023002"/>
    </source>
</evidence>
<feature type="domain" description="Fe-containing alcohol dehydrogenase-like C-terminal" evidence="4">
    <location>
        <begin position="187"/>
        <end position="381"/>
    </location>
</feature>
<dbReference type="InterPro" id="IPR001670">
    <property type="entry name" value="ADH_Fe/GldA"/>
</dbReference>
<dbReference type="Proteomes" id="UP000267430">
    <property type="component" value="Unassembled WGS sequence"/>
</dbReference>
<evidence type="ECO:0000256" key="1">
    <source>
        <dbReference type="ARBA" id="ARBA00007358"/>
    </source>
</evidence>
<reference evidence="5 6" key="1">
    <citation type="submission" date="2018-12" db="EMBL/GenBank/DDBJ databases">
        <title>Bacillus chawlae sp. nov., Bacillus glennii sp. nov., and Bacillus saganii sp. nov. Isolated from the Vehicle Assembly Building at Kennedy Space Center where the Viking Spacecraft were Assembled.</title>
        <authorList>
            <person name="Seuylemezian A."/>
            <person name="Vaishampayan P."/>
        </authorList>
    </citation>
    <scope>NUCLEOTIDE SEQUENCE [LARGE SCALE GENOMIC DNA]</scope>
    <source>
        <strain evidence="5 6">L5</strain>
    </source>
</reference>
<proteinExistence type="inferred from homology"/>
<evidence type="ECO:0000259" key="4">
    <source>
        <dbReference type="Pfam" id="PF25137"/>
    </source>
</evidence>
<gene>
    <name evidence="5" type="ORF">ELQ35_12465</name>
</gene>
<dbReference type="Gene3D" id="1.20.1090.10">
    <property type="entry name" value="Dehydroquinate synthase-like - alpha domain"/>
    <property type="match status" value="1"/>
</dbReference>
<dbReference type="Pfam" id="PF00465">
    <property type="entry name" value="Fe-ADH"/>
    <property type="match status" value="1"/>
</dbReference>
<dbReference type="GO" id="GO:0004022">
    <property type="term" value="F:alcohol dehydrogenase (NAD+) activity"/>
    <property type="evidence" value="ECO:0007669"/>
    <property type="project" value="TreeGrafter"/>
</dbReference>
<dbReference type="InterPro" id="IPR039697">
    <property type="entry name" value="Alcohol_dehydrogenase_Fe"/>
</dbReference>
<dbReference type="SUPFAM" id="SSF56796">
    <property type="entry name" value="Dehydroquinate synthase-like"/>
    <property type="match status" value="1"/>
</dbReference>
<evidence type="ECO:0000259" key="3">
    <source>
        <dbReference type="Pfam" id="PF00465"/>
    </source>
</evidence>
<dbReference type="GO" id="GO:0046872">
    <property type="term" value="F:metal ion binding"/>
    <property type="evidence" value="ECO:0007669"/>
    <property type="project" value="InterPro"/>
</dbReference>
<keyword evidence="2" id="KW-0560">Oxidoreductase</keyword>
<dbReference type="FunFam" id="3.40.50.1970:FF:000003">
    <property type="entry name" value="Alcohol dehydrogenase, iron-containing"/>
    <property type="match status" value="1"/>
</dbReference>
<comment type="caution">
    <text evidence="5">The sequence shown here is derived from an EMBL/GenBank/DDBJ whole genome shotgun (WGS) entry which is preliminary data.</text>
</comment>
<name>A0A433HJ44_9BACI</name>
<dbReference type="CDD" id="cd17814">
    <property type="entry name" value="Fe-ADH-like"/>
    <property type="match status" value="1"/>
</dbReference>
<dbReference type="FunFam" id="1.20.1090.10:FF:000001">
    <property type="entry name" value="Aldehyde-alcohol dehydrogenase"/>
    <property type="match status" value="1"/>
</dbReference>
<feature type="domain" description="Alcohol dehydrogenase iron-type/glycerol dehydrogenase GldA" evidence="3">
    <location>
        <begin position="10"/>
        <end position="176"/>
    </location>
</feature>
<dbReference type="Gene3D" id="3.40.50.1970">
    <property type="match status" value="1"/>
</dbReference>
<keyword evidence="6" id="KW-1185">Reference proteome</keyword>
<organism evidence="5 6">
    <name type="scientific">Peribacillus cavernae</name>
    <dbReference type="NCBI Taxonomy" id="1674310"/>
    <lineage>
        <taxon>Bacteria</taxon>
        <taxon>Bacillati</taxon>
        <taxon>Bacillota</taxon>
        <taxon>Bacilli</taxon>
        <taxon>Bacillales</taxon>
        <taxon>Bacillaceae</taxon>
        <taxon>Peribacillus</taxon>
    </lineage>
</organism>
<dbReference type="RefSeq" id="WP_126865155.1">
    <property type="nucleotide sequence ID" value="NZ_JAUSTX010000003.1"/>
</dbReference>
<protein>
    <submittedName>
        <fullName evidence="5">Iron-containing alcohol dehydrogenase</fullName>
    </submittedName>
</protein>